<reference evidence="1" key="1">
    <citation type="submission" date="2025-08" db="UniProtKB">
        <authorList>
            <consortium name="RefSeq"/>
        </authorList>
    </citation>
    <scope>IDENTIFICATION</scope>
    <source>
        <tissue evidence="1">Whole insect</tissue>
    </source>
</reference>
<dbReference type="InterPro" id="IPR052709">
    <property type="entry name" value="Transposase-MT_Hybrid"/>
</dbReference>
<evidence type="ECO:0000313" key="1">
    <source>
        <dbReference type="RefSeq" id="XP_028155023.1"/>
    </source>
</evidence>
<name>A0A6P7HBH5_DIAVI</name>
<dbReference type="Gene3D" id="1.10.10.1450">
    <property type="match status" value="1"/>
</dbReference>
<dbReference type="PANTHER" id="PTHR46060">
    <property type="entry name" value="MARINER MOS1 TRANSPOSASE-LIKE PROTEIN"/>
    <property type="match status" value="1"/>
</dbReference>
<dbReference type="RefSeq" id="XP_028155023.1">
    <property type="nucleotide sequence ID" value="XM_028299222.1"/>
</dbReference>
<dbReference type="AlphaFoldDB" id="A0A6P7HBH5"/>
<proteinExistence type="predicted"/>
<accession>A0A6P7HBH5</accession>
<dbReference type="InParanoid" id="A0A6P7HBH5"/>
<gene>
    <name evidence="1" type="primary">LOC114348718</name>
</gene>
<organism evidence="1">
    <name type="scientific">Diabrotica virgifera virgifera</name>
    <name type="common">western corn rootworm</name>
    <dbReference type="NCBI Taxonomy" id="50390"/>
    <lineage>
        <taxon>Eukaryota</taxon>
        <taxon>Metazoa</taxon>
        <taxon>Ecdysozoa</taxon>
        <taxon>Arthropoda</taxon>
        <taxon>Hexapoda</taxon>
        <taxon>Insecta</taxon>
        <taxon>Pterygota</taxon>
        <taxon>Neoptera</taxon>
        <taxon>Endopterygota</taxon>
        <taxon>Coleoptera</taxon>
        <taxon>Polyphaga</taxon>
        <taxon>Cucujiformia</taxon>
        <taxon>Chrysomeloidea</taxon>
        <taxon>Chrysomelidae</taxon>
        <taxon>Galerucinae</taxon>
        <taxon>Diabroticina</taxon>
        <taxon>Diabroticites</taxon>
        <taxon>Diabrotica</taxon>
    </lineage>
</organism>
<sequence length="160" mass="18647">MDKKKLKHCLLAKKNIPEAKVWLDKYYSDSAPGKSTVDKWFAKFKRDQMSSEDDARTGRPKEAVTDENIKKVYPLIGEKKNTPEAKVWLDKYYSYSAPGKSTVEKWFAKFKRDQMSSEDDARSGRPKEAVTDENIKKVYQIMLDDRKVKLFEIAETLKIK</sequence>
<dbReference type="PANTHER" id="PTHR46060:SF1">
    <property type="entry name" value="MARINER MOS1 TRANSPOSASE-LIKE PROTEIN"/>
    <property type="match status" value="1"/>
</dbReference>
<protein>
    <submittedName>
        <fullName evidence="1">Protein GVQW3-like</fullName>
    </submittedName>
</protein>